<dbReference type="AlphaFoldDB" id="A0A2V1CXB5"/>
<protein>
    <recommendedName>
        <fullName evidence="3">Reverse transcriptase RNase H-like domain-containing protein</fullName>
    </recommendedName>
</protein>
<evidence type="ECO:0000313" key="2">
    <source>
        <dbReference type="Proteomes" id="UP000244855"/>
    </source>
</evidence>
<dbReference type="OrthoDB" id="3691706at2759"/>
<keyword evidence="2" id="KW-1185">Reference proteome</keyword>
<dbReference type="Proteomes" id="UP000244855">
    <property type="component" value="Unassembled WGS sequence"/>
</dbReference>
<reference evidence="1 2" key="1">
    <citation type="journal article" date="2018" name="Sci. Rep.">
        <title>Comparative genomics provides insights into the lifestyle and reveals functional heterogeneity of dark septate endophytic fungi.</title>
        <authorList>
            <person name="Knapp D.G."/>
            <person name="Nemeth J.B."/>
            <person name="Barry K."/>
            <person name="Hainaut M."/>
            <person name="Henrissat B."/>
            <person name="Johnson J."/>
            <person name="Kuo A."/>
            <person name="Lim J.H.P."/>
            <person name="Lipzen A."/>
            <person name="Nolan M."/>
            <person name="Ohm R.A."/>
            <person name="Tamas L."/>
            <person name="Grigoriev I.V."/>
            <person name="Spatafora J.W."/>
            <person name="Nagy L.G."/>
            <person name="Kovacs G.M."/>
        </authorList>
    </citation>
    <scope>NUCLEOTIDE SEQUENCE [LARGE SCALE GENOMIC DNA]</scope>
    <source>
        <strain evidence="1 2">DSE2036</strain>
    </source>
</reference>
<proteinExistence type="predicted"/>
<dbReference type="EMBL" id="KZ806388">
    <property type="protein sequence ID" value="PVH90362.1"/>
    <property type="molecule type" value="Genomic_DNA"/>
</dbReference>
<organism evidence="1 2">
    <name type="scientific">Periconia macrospinosa</name>
    <dbReference type="NCBI Taxonomy" id="97972"/>
    <lineage>
        <taxon>Eukaryota</taxon>
        <taxon>Fungi</taxon>
        <taxon>Dikarya</taxon>
        <taxon>Ascomycota</taxon>
        <taxon>Pezizomycotina</taxon>
        <taxon>Dothideomycetes</taxon>
        <taxon>Pleosporomycetidae</taxon>
        <taxon>Pleosporales</taxon>
        <taxon>Massarineae</taxon>
        <taxon>Periconiaceae</taxon>
        <taxon>Periconia</taxon>
    </lineage>
</organism>
<feature type="non-terminal residue" evidence="1">
    <location>
        <position position="112"/>
    </location>
</feature>
<gene>
    <name evidence="1" type="ORF">DM02DRAFT_467678</name>
</gene>
<evidence type="ECO:0008006" key="3">
    <source>
        <dbReference type="Google" id="ProtNLM"/>
    </source>
</evidence>
<sequence>MNRWLGAILLWDFEISHIPGKKNVVADALSRYPQPDGWTQPKEAEEDLEPFIDYVLDKHQDGVFTTKERRILTDEYSDASEEIAVFLRTGRRPNRLSGESRRGWIKKARTFF</sequence>
<accession>A0A2V1CXB5</accession>
<name>A0A2V1CXB5_9PLEO</name>
<evidence type="ECO:0000313" key="1">
    <source>
        <dbReference type="EMBL" id="PVH90362.1"/>
    </source>
</evidence>